<evidence type="ECO:0000256" key="4">
    <source>
        <dbReference type="SAM" id="SignalP"/>
    </source>
</evidence>
<feature type="region of interest" description="Disordered" evidence="3">
    <location>
        <begin position="23"/>
        <end position="42"/>
    </location>
</feature>
<protein>
    <submittedName>
        <fullName evidence="6">BamA/TamA family outer membrane protein</fullName>
    </submittedName>
</protein>
<dbReference type="EMBL" id="JBBNFP010000021">
    <property type="protein sequence ID" value="MEQ2486729.1"/>
    <property type="molecule type" value="Genomic_DNA"/>
</dbReference>
<organism evidence="6 7">
    <name type="scientific">Hallella faecis</name>
    <dbReference type="NCBI Taxonomy" id="2841596"/>
    <lineage>
        <taxon>Bacteria</taxon>
        <taxon>Pseudomonadati</taxon>
        <taxon>Bacteroidota</taxon>
        <taxon>Bacteroidia</taxon>
        <taxon>Bacteroidales</taxon>
        <taxon>Prevotellaceae</taxon>
        <taxon>Hallella</taxon>
    </lineage>
</organism>
<keyword evidence="4" id="KW-0732">Signal</keyword>
<proteinExistence type="predicted"/>
<feature type="chain" id="PRO_5046789604" evidence="4">
    <location>
        <begin position="20"/>
        <end position="408"/>
    </location>
</feature>
<dbReference type="Proteomes" id="UP001487296">
    <property type="component" value="Unassembled WGS sequence"/>
</dbReference>
<accession>A0ABV1FQP3</accession>
<reference evidence="6 7" key="1">
    <citation type="submission" date="2024-04" db="EMBL/GenBank/DDBJ databases">
        <title>Human intestinal bacterial collection.</title>
        <authorList>
            <person name="Pauvert C."/>
            <person name="Hitch T.C.A."/>
            <person name="Clavel T."/>
        </authorList>
    </citation>
    <scope>NUCLEOTIDE SEQUENCE [LARGE SCALE GENOMIC DNA]</scope>
    <source>
        <strain evidence="6 7">CLA-AA-H145</strain>
    </source>
</reference>
<keyword evidence="2" id="KW-0472">Membrane</keyword>
<comment type="caution">
    <text evidence="6">The sequence shown here is derived from an EMBL/GenBank/DDBJ whole genome shotgun (WGS) entry which is preliminary data.</text>
</comment>
<comment type="subcellular location">
    <subcellularLocation>
        <location evidence="1">Membrane</location>
    </subcellularLocation>
</comment>
<evidence type="ECO:0000259" key="5">
    <source>
        <dbReference type="Pfam" id="PF01103"/>
    </source>
</evidence>
<feature type="domain" description="Bacterial surface antigen (D15)" evidence="5">
    <location>
        <begin position="145"/>
        <end position="393"/>
    </location>
</feature>
<evidence type="ECO:0000256" key="3">
    <source>
        <dbReference type="SAM" id="MobiDB-lite"/>
    </source>
</evidence>
<gene>
    <name evidence="6" type="ORF">AAAT34_06635</name>
</gene>
<evidence type="ECO:0000256" key="2">
    <source>
        <dbReference type="ARBA" id="ARBA00023136"/>
    </source>
</evidence>
<evidence type="ECO:0000256" key="1">
    <source>
        <dbReference type="ARBA" id="ARBA00004370"/>
    </source>
</evidence>
<dbReference type="Pfam" id="PF01103">
    <property type="entry name" value="Omp85"/>
    <property type="match status" value="1"/>
</dbReference>
<sequence length="408" mass="45851">MKALIIIGLLLAAHTPLWAQQPLARHGQEAGPSVSTPSAAPPSVAPVPFDTLALKPKRGLVARVLQYFAESDKPKPNKKIDFGIIGGPHYASDTGVGLGLVASALYSTDRSDSTLELSNASLYSDVTTKGFLMIGLRGNTFLPRKHYRLDYRLYVYTFPSYLWGFSYPESDNDDNKSKYSRTKFEVMARFLLPLNRYSYLGPIARYQYVHAYKLKDHAPALLGGRPLTVSDVSVGVSYTFDTRDFMLNASRGWFVQADLTANPTFLGNNDTYWSGELQVATYRRAWRGAILAGELHTRQSVGSVPWPMLSDVGSSNRMRGYYEGRYRDKNVVDAQVELRQHIWHRNGLVVWLGAAEVFPNYGSLRFRRILPNAGIGYRWQFKKGVNVRLDYGFSRNGTGFIFNINEAF</sequence>
<dbReference type="InterPro" id="IPR000184">
    <property type="entry name" value="Bac_surfAg_D15"/>
</dbReference>
<keyword evidence="7" id="KW-1185">Reference proteome</keyword>
<feature type="signal peptide" evidence="4">
    <location>
        <begin position="1"/>
        <end position="19"/>
    </location>
</feature>
<dbReference type="RefSeq" id="WP_215759813.1">
    <property type="nucleotide sequence ID" value="NZ_JAHKBE010000021.1"/>
</dbReference>
<evidence type="ECO:0000313" key="7">
    <source>
        <dbReference type="Proteomes" id="UP001487296"/>
    </source>
</evidence>
<dbReference type="Gene3D" id="2.40.160.50">
    <property type="entry name" value="membrane protein fhac: a member of the omp85/tpsb transporter family"/>
    <property type="match status" value="1"/>
</dbReference>
<name>A0ABV1FQP3_9BACT</name>
<evidence type="ECO:0000313" key="6">
    <source>
        <dbReference type="EMBL" id="MEQ2486729.1"/>
    </source>
</evidence>